<dbReference type="InterPro" id="IPR003137">
    <property type="entry name" value="PA_domain"/>
</dbReference>
<protein>
    <recommendedName>
        <fullName evidence="3">PA domain-containing protein</fullName>
    </recommendedName>
</protein>
<feature type="domain" description="PA" evidence="3">
    <location>
        <begin position="99"/>
        <end position="172"/>
    </location>
</feature>
<proteinExistence type="predicted"/>
<gene>
    <name evidence="4" type="ORF">GEV33_008986</name>
</gene>
<feature type="region of interest" description="Disordered" evidence="1">
    <location>
        <begin position="167"/>
        <end position="186"/>
    </location>
</feature>
<feature type="signal peptide" evidence="2">
    <location>
        <begin position="1"/>
        <end position="27"/>
    </location>
</feature>
<evidence type="ECO:0000313" key="4">
    <source>
        <dbReference type="EMBL" id="KAH0813800.1"/>
    </source>
</evidence>
<sequence length="660" mass="72840">MSAPKCVRLSVPMGLLLVVGHVLRVSSSPTPEDWVSGSPFSHFTSDDSRADIVTSAYLNVSRLTEEGWLWDKTEVGRFGGGYVGPAYGVVVHVTSNVHPEDHTGCQLPLYSSRTDGKLPPPGEPWIALIKRGGCNFEVKVENAFRSNAAGVLVYNDRDSATLDKMKLSSDSGRKTNRVPGGGRTPNDSHIIDVIHFNRQRTEKLSHLYVDDAFCSCDWHLRTQERSCGHSARPLRLLPPWSPRLKLSPNTDNTADLPEQEIKIRVADVSLVFVESGGLQINSQSWTRVDGARGRRQALICIWGPTGRRHMFGEGSTIAADAATQCQIQDISVVASRNWHSQDDSNFESGTDASAKLHNLPTIFHRPWHHPCRFLGTSQLTDGSPTRIIFLRRGSAVKISFVSWGGSMDALFIDGGPGEWKEKFGNHQTEHEIAAFRCNGMTGRSTLNLPKPSCAIIALTRRCRLPVLAQLLEKPSQESPARVGNISAVFTYKWKGEELAKLTENNSKVYVHITIASHSSSRTVNINRNILHPGTEMKGAEQFTVETPIPTPQSCDFTAPLECLRSASIALVNTDLAQFTVRPELFLITGKMHTVNIRMSAVLNVTFFRIADGSGAFDCGGIMSDRFLEEVERCRIANALPERNEAKLHFLDLADQGNQKV</sequence>
<dbReference type="InterPro" id="IPR046450">
    <property type="entry name" value="PA_dom_sf"/>
</dbReference>
<organism evidence="4 5">
    <name type="scientific">Tenebrio molitor</name>
    <name type="common">Yellow mealworm beetle</name>
    <dbReference type="NCBI Taxonomy" id="7067"/>
    <lineage>
        <taxon>Eukaryota</taxon>
        <taxon>Metazoa</taxon>
        <taxon>Ecdysozoa</taxon>
        <taxon>Arthropoda</taxon>
        <taxon>Hexapoda</taxon>
        <taxon>Insecta</taxon>
        <taxon>Pterygota</taxon>
        <taxon>Neoptera</taxon>
        <taxon>Endopterygota</taxon>
        <taxon>Coleoptera</taxon>
        <taxon>Polyphaga</taxon>
        <taxon>Cucujiformia</taxon>
        <taxon>Tenebrionidae</taxon>
        <taxon>Tenebrio</taxon>
    </lineage>
</organism>
<keyword evidence="2" id="KW-0732">Signal</keyword>
<evidence type="ECO:0000313" key="5">
    <source>
        <dbReference type="Proteomes" id="UP000719412"/>
    </source>
</evidence>
<dbReference type="Proteomes" id="UP000719412">
    <property type="component" value="Unassembled WGS sequence"/>
</dbReference>
<name>A0A8J6LA52_TENMO</name>
<reference evidence="4" key="2">
    <citation type="submission" date="2021-08" db="EMBL/GenBank/DDBJ databases">
        <authorList>
            <person name="Eriksson T."/>
        </authorList>
    </citation>
    <scope>NUCLEOTIDE SEQUENCE</scope>
    <source>
        <strain evidence="4">Stoneville</strain>
        <tissue evidence="4">Whole head</tissue>
    </source>
</reference>
<dbReference type="AlphaFoldDB" id="A0A8J6LA52"/>
<evidence type="ECO:0000256" key="1">
    <source>
        <dbReference type="SAM" id="MobiDB-lite"/>
    </source>
</evidence>
<comment type="caution">
    <text evidence="4">The sequence shown here is derived from an EMBL/GenBank/DDBJ whole genome shotgun (WGS) entry which is preliminary data.</text>
</comment>
<reference evidence="4" key="1">
    <citation type="journal article" date="2020" name="J Insects Food Feed">
        <title>The yellow mealworm (Tenebrio molitor) genome: a resource for the emerging insects as food and feed industry.</title>
        <authorList>
            <person name="Eriksson T."/>
            <person name="Andere A."/>
            <person name="Kelstrup H."/>
            <person name="Emery V."/>
            <person name="Picard C."/>
        </authorList>
    </citation>
    <scope>NUCLEOTIDE SEQUENCE</scope>
    <source>
        <strain evidence="4">Stoneville</strain>
        <tissue evidence="4">Whole head</tissue>
    </source>
</reference>
<evidence type="ECO:0000259" key="3">
    <source>
        <dbReference type="Pfam" id="PF02225"/>
    </source>
</evidence>
<dbReference type="Pfam" id="PF02225">
    <property type="entry name" value="PA"/>
    <property type="match status" value="1"/>
</dbReference>
<feature type="chain" id="PRO_5035311000" description="PA domain-containing protein" evidence="2">
    <location>
        <begin position="28"/>
        <end position="660"/>
    </location>
</feature>
<accession>A0A8J6LA52</accession>
<keyword evidence="5" id="KW-1185">Reference proteome</keyword>
<dbReference type="Gene3D" id="3.50.30.30">
    <property type="match status" value="1"/>
</dbReference>
<evidence type="ECO:0000256" key="2">
    <source>
        <dbReference type="SAM" id="SignalP"/>
    </source>
</evidence>
<dbReference type="SUPFAM" id="SSF52025">
    <property type="entry name" value="PA domain"/>
    <property type="match status" value="1"/>
</dbReference>
<dbReference type="EMBL" id="JABDTM020024932">
    <property type="protein sequence ID" value="KAH0813800.1"/>
    <property type="molecule type" value="Genomic_DNA"/>
</dbReference>